<reference evidence="2" key="1">
    <citation type="submission" date="2021-01" db="EMBL/GenBank/DDBJ databases">
        <authorList>
            <person name="Corre E."/>
            <person name="Pelletier E."/>
            <person name="Niang G."/>
            <person name="Scheremetjew M."/>
            <person name="Finn R."/>
            <person name="Kale V."/>
            <person name="Holt S."/>
            <person name="Cochrane G."/>
            <person name="Meng A."/>
            <person name="Brown T."/>
            <person name="Cohen L."/>
        </authorList>
    </citation>
    <scope>NUCLEOTIDE SEQUENCE</scope>
    <source>
        <strain evidence="2">UTEX LB 2760</strain>
    </source>
</reference>
<organism evidence="2">
    <name type="scientific">Rhodosorus marinus</name>
    <dbReference type="NCBI Taxonomy" id="101924"/>
    <lineage>
        <taxon>Eukaryota</taxon>
        <taxon>Rhodophyta</taxon>
        <taxon>Stylonematophyceae</taxon>
        <taxon>Stylonematales</taxon>
        <taxon>Stylonemataceae</taxon>
        <taxon>Rhodosorus</taxon>
    </lineage>
</organism>
<feature type="compositionally biased region" description="Basic and acidic residues" evidence="1">
    <location>
        <begin position="11"/>
        <end position="42"/>
    </location>
</feature>
<name>A0A7S0G1K1_9RHOD</name>
<feature type="compositionally biased region" description="Polar residues" evidence="1">
    <location>
        <begin position="46"/>
        <end position="60"/>
    </location>
</feature>
<dbReference type="AlphaFoldDB" id="A0A7S0G1K1"/>
<evidence type="ECO:0000313" key="2">
    <source>
        <dbReference type="EMBL" id="CAD8392171.1"/>
    </source>
</evidence>
<accession>A0A7S0G1K1</accession>
<protein>
    <submittedName>
        <fullName evidence="2">Uncharacterized protein</fullName>
    </submittedName>
</protein>
<sequence>MGLFSSCCGRGDADAVHIGNDHLGKARKEDGSLRDRQDKEGHGFLQTENGTKTEPYTTLQKKQRLDVAVEKSYPREERPAEQSLGKYEVIKKWASAIDESQLASLEVLPNEIKNIEDVVYVEKSGAVAPPTDADRVPQRSHFK</sequence>
<gene>
    <name evidence="2" type="ORF">RMAR0315_LOCUS2146</name>
</gene>
<feature type="region of interest" description="Disordered" evidence="1">
    <location>
        <begin position="1"/>
        <end position="63"/>
    </location>
</feature>
<dbReference type="EMBL" id="HBEK01003918">
    <property type="protein sequence ID" value="CAD8392171.1"/>
    <property type="molecule type" value="Transcribed_RNA"/>
</dbReference>
<proteinExistence type="predicted"/>
<evidence type="ECO:0000256" key="1">
    <source>
        <dbReference type="SAM" id="MobiDB-lite"/>
    </source>
</evidence>